<dbReference type="Proteomes" id="UP001163603">
    <property type="component" value="Chromosome 1"/>
</dbReference>
<keyword evidence="2" id="KW-1185">Reference proteome</keyword>
<protein>
    <submittedName>
        <fullName evidence="1">Uncharacterized protein</fullName>
    </submittedName>
</protein>
<evidence type="ECO:0000313" key="1">
    <source>
        <dbReference type="EMBL" id="KAJ0053107.1"/>
    </source>
</evidence>
<comment type="caution">
    <text evidence="1">The sequence shown here is derived from an EMBL/GenBank/DDBJ whole genome shotgun (WGS) entry which is preliminary data.</text>
</comment>
<gene>
    <name evidence="1" type="ORF">Pint_00366</name>
</gene>
<organism evidence="1 2">
    <name type="scientific">Pistacia integerrima</name>
    <dbReference type="NCBI Taxonomy" id="434235"/>
    <lineage>
        <taxon>Eukaryota</taxon>
        <taxon>Viridiplantae</taxon>
        <taxon>Streptophyta</taxon>
        <taxon>Embryophyta</taxon>
        <taxon>Tracheophyta</taxon>
        <taxon>Spermatophyta</taxon>
        <taxon>Magnoliopsida</taxon>
        <taxon>eudicotyledons</taxon>
        <taxon>Gunneridae</taxon>
        <taxon>Pentapetalae</taxon>
        <taxon>rosids</taxon>
        <taxon>malvids</taxon>
        <taxon>Sapindales</taxon>
        <taxon>Anacardiaceae</taxon>
        <taxon>Pistacia</taxon>
    </lineage>
</organism>
<name>A0ACC0ZN11_9ROSI</name>
<accession>A0ACC0ZN11</accession>
<dbReference type="EMBL" id="CM047736">
    <property type="protein sequence ID" value="KAJ0053107.1"/>
    <property type="molecule type" value="Genomic_DNA"/>
</dbReference>
<proteinExistence type="predicted"/>
<sequence>MGEVKESDVDDKKEEEEGVVTCDKKAEVKQVYMLGRMTGPTRRSTKGGWTEEEDKILAFAVEKFRGKNWKKIAECVPDRTDVQCLHRWQKVLNPNLVKGSWTKEEDDLIIELVEKQGKKKWAEIAKHLPGRIGKQCRERWHNHLNPDIKRTAWTKEEESTLIRCHGTCGNKWAEMAKFLPGRTENSIKNHWNCSVSKKLELSSTLGYDLYNFKVKAESRNPEVLKQSFNIERIPDTCSDKKDCRVTGKKAIDSIKPPNGMVFDEKSAAVCDLTDEHCQDSGGTAQTSRDLNLFAYQPNELCTTTSGDLVISPNLQERSLNMSPETLSIPCPQQDYLGHCLFHLVLLQVLLVEAETKAKNMEEEICRLQKTLEERNGQLEA</sequence>
<evidence type="ECO:0000313" key="2">
    <source>
        <dbReference type="Proteomes" id="UP001163603"/>
    </source>
</evidence>
<reference evidence="2" key="1">
    <citation type="journal article" date="2023" name="G3 (Bethesda)">
        <title>Genome assembly and association tests identify interacting loci associated with vigor, precocity, and sex in interspecific pistachio rootstocks.</title>
        <authorList>
            <person name="Palmer W."/>
            <person name="Jacygrad E."/>
            <person name="Sagayaradj S."/>
            <person name="Cavanaugh K."/>
            <person name="Han R."/>
            <person name="Bertier L."/>
            <person name="Beede B."/>
            <person name="Kafkas S."/>
            <person name="Golino D."/>
            <person name="Preece J."/>
            <person name="Michelmore R."/>
        </authorList>
    </citation>
    <scope>NUCLEOTIDE SEQUENCE [LARGE SCALE GENOMIC DNA]</scope>
</reference>